<organism evidence="6 7">
    <name type="scientific">Alteribacillus iranensis</name>
    <dbReference type="NCBI Taxonomy" id="930128"/>
    <lineage>
        <taxon>Bacteria</taxon>
        <taxon>Bacillati</taxon>
        <taxon>Bacillota</taxon>
        <taxon>Bacilli</taxon>
        <taxon>Bacillales</taxon>
        <taxon>Bacillaceae</taxon>
        <taxon>Alteribacillus</taxon>
    </lineage>
</organism>
<dbReference type="AlphaFoldDB" id="A0A1I2BUS6"/>
<evidence type="ECO:0000313" key="6">
    <source>
        <dbReference type="EMBL" id="SFE59869.1"/>
    </source>
</evidence>
<dbReference type="GO" id="GO:0015562">
    <property type="term" value="F:efflux transmembrane transporter activity"/>
    <property type="evidence" value="ECO:0007669"/>
    <property type="project" value="InterPro"/>
</dbReference>
<dbReference type="Gene3D" id="2.40.30.170">
    <property type="match status" value="1"/>
</dbReference>
<name>A0A1I2BUS6_9BACI</name>
<sequence>MGLHMSKIWKGVLGAAFLSTAVACQSAEVDTAAEEEAVPVETAVAVSGSMEGDHTISATTEAMSEVSLTPELNAKIEEIRVKKGDYVEEGQVLAVLDDTDLRHALEQERAAYERAKSSVSISESGKKGAEANADQSKVALENADYAIQQAKEQYDQARINLQEAKENEGSGVSAAERSVETAKRTVESAKQSLETAKRNLANAERDRDRSQEMLNAGLISEQEMEQAEAAVDDARDRVTEAETAVTDAESNVSEAEDNLEQARQTYDIDLLQSQVTQAKAAWEEAQAAKKELRTRIDASNATVEEAEGGIQDANAALEQARIAVEQAEENLDDAVVRAPSSGKVLEINSEPGELYAQQEPMLLLGEMNVLKAAASVTPQQLMLFTEGQSINVHFPSLERDVPGTVDYIASTADDNGMFTVEVQIPNTGDELQAGIYSELLIEETLIDNGIIIPTEAIIDIEGQPSVFVVEENKAVLVPVEVLREESDVSAVDAELSPDSKVVTRGQFFLTDGALVEDVTEVEEEAPAEEEDAAEESEETAEEETPSEDEEAEGGGE</sequence>
<evidence type="ECO:0000313" key="7">
    <source>
        <dbReference type="Proteomes" id="UP000199516"/>
    </source>
</evidence>
<feature type="region of interest" description="Disordered" evidence="3">
    <location>
        <begin position="114"/>
        <end position="133"/>
    </location>
</feature>
<proteinExistence type="inferred from homology"/>
<dbReference type="SUPFAM" id="SSF111369">
    <property type="entry name" value="HlyD-like secretion proteins"/>
    <property type="match status" value="2"/>
</dbReference>
<accession>A0A1I2BUS6</accession>
<dbReference type="PANTHER" id="PTHR30469">
    <property type="entry name" value="MULTIDRUG RESISTANCE PROTEIN MDTA"/>
    <property type="match status" value="1"/>
</dbReference>
<feature type="region of interest" description="Disordered" evidence="3">
    <location>
        <begin position="163"/>
        <end position="192"/>
    </location>
</feature>
<feature type="coiled-coil region" evidence="2">
    <location>
        <begin position="303"/>
        <end position="337"/>
    </location>
</feature>
<dbReference type="NCBIfam" id="TIGR01730">
    <property type="entry name" value="RND_mfp"/>
    <property type="match status" value="1"/>
</dbReference>
<dbReference type="GO" id="GO:1990281">
    <property type="term" value="C:efflux pump complex"/>
    <property type="evidence" value="ECO:0007669"/>
    <property type="project" value="TreeGrafter"/>
</dbReference>
<dbReference type="Gene3D" id="2.40.50.100">
    <property type="match status" value="2"/>
</dbReference>
<feature type="compositionally biased region" description="Basic and acidic residues" evidence="3">
    <location>
        <begin position="177"/>
        <end position="187"/>
    </location>
</feature>
<evidence type="ECO:0000256" key="2">
    <source>
        <dbReference type="SAM" id="Coils"/>
    </source>
</evidence>
<protein>
    <submittedName>
        <fullName evidence="6">RND family efflux transporter, MFP subunit</fullName>
    </submittedName>
</protein>
<feature type="chain" id="PRO_5039009988" evidence="4">
    <location>
        <begin position="27"/>
        <end position="556"/>
    </location>
</feature>
<feature type="domain" description="Multidrug resistance protein MdtA-like alpha-helical hairpin" evidence="5">
    <location>
        <begin position="187"/>
        <end position="251"/>
    </location>
</feature>
<comment type="similarity">
    <text evidence="1">Belongs to the membrane fusion protein (MFP) (TC 8.A.1) family.</text>
</comment>
<keyword evidence="2" id="KW-0175">Coiled coil</keyword>
<dbReference type="InterPro" id="IPR006143">
    <property type="entry name" value="RND_pump_MFP"/>
</dbReference>
<dbReference type="PANTHER" id="PTHR30469:SF15">
    <property type="entry name" value="HLYD FAMILY OF SECRETION PROTEINS"/>
    <property type="match status" value="1"/>
</dbReference>
<keyword evidence="7" id="KW-1185">Reference proteome</keyword>
<dbReference type="Gene3D" id="1.10.287.470">
    <property type="entry name" value="Helix hairpin bin"/>
    <property type="match status" value="1"/>
</dbReference>
<dbReference type="EMBL" id="FONT01000002">
    <property type="protein sequence ID" value="SFE59869.1"/>
    <property type="molecule type" value="Genomic_DNA"/>
</dbReference>
<keyword evidence="4" id="KW-0732">Signal</keyword>
<dbReference type="OrthoDB" id="2456449at2"/>
<feature type="compositionally biased region" description="Acidic residues" evidence="3">
    <location>
        <begin position="517"/>
        <end position="556"/>
    </location>
</feature>
<dbReference type="Proteomes" id="UP000199516">
    <property type="component" value="Unassembled WGS sequence"/>
</dbReference>
<evidence type="ECO:0000256" key="1">
    <source>
        <dbReference type="ARBA" id="ARBA00009477"/>
    </source>
</evidence>
<reference evidence="6 7" key="1">
    <citation type="submission" date="2016-10" db="EMBL/GenBank/DDBJ databases">
        <authorList>
            <person name="de Groot N.N."/>
        </authorList>
    </citation>
    <scope>NUCLEOTIDE SEQUENCE [LARGE SCALE GENOMIC DNA]</scope>
    <source>
        <strain evidence="6 7">DSM 23995</strain>
    </source>
</reference>
<dbReference type="STRING" id="930128.SAMN05192532_102520"/>
<dbReference type="Gene3D" id="2.40.420.20">
    <property type="match status" value="1"/>
</dbReference>
<dbReference type="InterPro" id="IPR058624">
    <property type="entry name" value="MdtA-like_HH"/>
</dbReference>
<feature type="region of interest" description="Disordered" evidence="3">
    <location>
        <begin position="514"/>
        <end position="556"/>
    </location>
</feature>
<evidence type="ECO:0000256" key="3">
    <source>
        <dbReference type="SAM" id="MobiDB-lite"/>
    </source>
</evidence>
<dbReference type="PROSITE" id="PS51257">
    <property type="entry name" value="PROKAR_LIPOPROTEIN"/>
    <property type="match status" value="1"/>
</dbReference>
<dbReference type="Pfam" id="PF25876">
    <property type="entry name" value="HH_MFP_RND"/>
    <property type="match status" value="1"/>
</dbReference>
<evidence type="ECO:0000259" key="5">
    <source>
        <dbReference type="Pfam" id="PF25876"/>
    </source>
</evidence>
<dbReference type="Gene3D" id="1.20.1600.10">
    <property type="entry name" value="Outer membrane efflux proteins (OEP)"/>
    <property type="match status" value="1"/>
</dbReference>
<feature type="signal peptide" evidence="4">
    <location>
        <begin position="1"/>
        <end position="26"/>
    </location>
</feature>
<gene>
    <name evidence="6" type="ORF">SAMN05192532_102520</name>
</gene>
<dbReference type="RefSeq" id="WP_091659191.1">
    <property type="nucleotide sequence ID" value="NZ_FONT01000002.1"/>
</dbReference>
<evidence type="ECO:0000256" key="4">
    <source>
        <dbReference type="SAM" id="SignalP"/>
    </source>
</evidence>